<dbReference type="EMBL" id="HBFQ01040451">
    <property type="protein sequence ID" value="CAD8854342.1"/>
    <property type="molecule type" value="Transcribed_RNA"/>
</dbReference>
<feature type="compositionally biased region" description="Basic and acidic residues" evidence="1">
    <location>
        <begin position="859"/>
        <end position="872"/>
    </location>
</feature>
<feature type="region of interest" description="Disordered" evidence="1">
    <location>
        <begin position="799"/>
        <end position="925"/>
    </location>
</feature>
<evidence type="ECO:0000256" key="1">
    <source>
        <dbReference type="SAM" id="MobiDB-lite"/>
    </source>
</evidence>
<accession>A0A7S1AHF0</accession>
<feature type="compositionally biased region" description="Basic and acidic residues" evidence="1">
    <location>
        <begin position="896"/>
        <end position="916"/>
    </location>
</feature>
<dbReference type="Pfam" id="PF08795">
    <property type="entry name" value="DUF1796"/>
    <property type="match status" value="3"/>
</dbReference>
<reference evidence="2" key="1">
    <citation type="submission" date="2021-01" db="EMBL/GenBank/DDBJ databases">
        <authorList>
            <person name="Corre E."/>
            <person name="Pelletier E."/>
            <person name="Niang G."/>
            <person name="Scheremetjew M."/>
            <person name="Finn R."/>
            <person name="Kale V."/>
            <person name="Holt S."/>
            <person name="Cochrane G."/>
            <person name="Meng A."/>
            <person name="Brown T."/>
            <person name="Cohen L."/>
        </authorList>
    </citation>
    <scope>NUCLEOTIDE SEQUENCE</scope>
</reference>
<gene>
    <name evidence="2" type="ORF">NSCI0253_LOCUS28693</name>
</gene>
<proteinExistence type="predicted"/>
<evidence type="ECO:0000313" key="2">
    <source>
        <dbReference type="EMBL" id="CAD8854342.1"/>
    </source>
</evidence>
<dbReference type="AlphaFoldDB" id="A0A7S1AHF0"/>
<name>A0A7S1AHF0_NOCSC</name>
<dbReference type="InterPro" id="IPR014903">
    <property type="entry name" value="DUF1796"/>
</dbReference>
<protein>
    <submittedName>
        <fullName evidence="2">Uncharacterized protein</fullName>
    </submittedName>
</protein>
<feature type="compositionally biased region" description="Polar residues" evidence="1">
    <location>
        <begin position="837"/>
        <end position="851"/>
    </location>
</feature>
<organism evidence="2">
    <name type="scientific">Noctiluca scintillans</name>
    <name type="common">Sea sparkle</name>
    <name type="synonym">Red tide dinoflagellate</name>
    <dbReference type="NCBI Taxonomy" id="2966"/>
    <lineage>
        <taxon>Eukaryota</taxon>
        <taxon>Sar</taxon>
        <taxon>Alveolata</taxon>
        <taxon>Dinophyceae</taxon>
        <taxon>Noctilucales</taxon>
        <taxon>Noctilucaceae</taxon>
        <taxon>Noctiluca</taxon>
    </lineage>
</organism>
<sequence>MANADVNVSVQLNVLVDLNEGPLQESDLLDRLSSSSKVEQLDNGSDHITLISLGCYCGPKLTFQRIGRGAETMPFDWIRTNIQGVLHFIRTDFDGFFNFITKRPVPGTKMVMYRDELHSFWHDDPLDAGMRERYTRRFDRFKRLDAVTKPVLFVRVSTSTDEISRAAELLSELTSRFGPHAVLLLVLEFQESVSGPGLVAGHDNLMVYFLDGNVHASPDAKAPYRAPVKAALDWMVGLSVSATPFESLEEVAGCADPTNWGHTGLGGFAAWEGATSDVLPTEVGTATPEPLPAASLPPPLESDLLEKGVDEVNQALEDGITLISLGCFCGPKLTFQKMGRGAETLPFDWLRTSRQGIAGFLENDFDGFFNYTSKLPVPGTPMTCFRHDLHSFWHDDPDKEETKQKYRRRIARLQGFANSGRALLFVRAISTTDELLKAEETLQLLTKQFGEQAALLLIVDFQKSSVGPFAVEGLDDLLVYFLGSEVHSGENSAAPYRKPVECGIDWINGEELSIGCVEDVAALHRLADETHWGLVGLGGLNAFEHESLLPKSVRPGAPVLSPSSSALEFLQGASPSQLAAARSATVVSLGYSSGTKLSIQKLELNSLNTPFDWPRFRLQGVTHFLRNEFRDFFDVTQSVVPESTNVMYRSYFHSFWNEDPRVKEVQESYQQGFERMMKLKDDSGLKLFVRVVAGTEELPSAGDLMAALAEKFGERVLLLLIVDFQPSRRFFVLESFPHVLVSFNTIEDHSSGRGAPYAGAIQQFLSWAVGVPMTAGVVHDLESLRQVASPTDWGFTGHGGIPTFEDAPQAASRKAAGCQDLLDPSDDVANGVDPLHSTPSLSPKSLASERTASPPLSACDEHEVRVHSDFESSRTLPSAPSIKEAQALSNGSAAPRELDHLSKCSEGGRKSAETKSQKRRSASDVGCFPCFSRQD</sequence>